<dbReference type="Pfam" id="PF06271">
    <property type="entry name" value="RDD"/>
    <property type="match status" value="1"/>
</dbReference>
<dbReference type="AlphaFoldDB" id="A0A2A5RJK2"/>
<proteinExistence type="predicted"/>
<accession>A0A2A5RJK2</accession>
<keyword evidence="2 5" id="KW-0812">Transmembrane</keyword>
<evidence type="ECO:0000259" key="6">
    <source>
        <dbReference type="Pfam" id="PF06271"/>
    </source>
</evidence>
<evidence type="ECO:0000256" key="5">
    <source>
        <dbReference type="SAM" id="Phobius"/>
    </source>
</evidence>
<evidence type="ECO:0000256" key="4">
    <source>
        <dbReference type="ARBA" id="ARBA00023136"/>
    </source>
</evidence>
<dbReference type="Proteomes" id="UP000218181">
    <property type="component" value="Unassembled WGS sequence"/>
</dbReference>
<keyword evidence="8" id="KW-1185">Reference proteome</keyword>
<feature type="transmembrane region" description="Helical" evidence="5">
    <location>
        <begin position="35"/>
        <end position="55"/>
    </location>
</feature>
<dbReference type="STRING" id="1291764.GCA_001311235_01386"/>
<feature type="domain" description="RDD" evidence="6">
    <location>
        <begin position="3"/>
        <end position="117"/>
    </location>
</feature>
<keyword evidence="4 5" id="KW-0472">Membrane</keyword>
<dbReference type="GO" id="GO:0016020">
    <property type="term" value="C:membrane"/>
    <property type="evidence" value="ECO:0007669"/>
    <property type="project" value="UniProtKB-SubCell"/>
</dbReference>
<organism evidence="7 8">
    <name type="scientific">Lactococcus fujiensis JCM 16395</name>
    <dbReference type="NCBI Taxonomy" id="1291764"/>
    <lineage>
        <taxon>Bacteria</taxon>
        <taxon>Bacillati</taxon>
        <taxon>Bacillota</taxon>
        <taxon>Bacilli</taxon>
        <taxon>Lactobacillales</taxon>
        <taxon>Streptococcaceae</taxon>
        <taxon>Lactococcus</taxon>
    </lineage>
</organism>
<name>A0A2A5RJK2_9LACT</name>
<sequence>MFVQRALATLIDLIVIYLPSLFLVQILAKGQGNSMLNLLAAALFILYNMICESSFSGKTLGKYFAKLKVVSQENSLSEIGQREFTKILYFLPYGGPIFLFISIICYLIKSKFLHDIVGRSEVIATV</sequence>
<gene>
    <name evidence="7" type="ORF">RT41_GL001953</name>
</gene>
<evidence type="ECO:0000313" key="8">
    <source>
        <dbReference type="Proteomes" id="UP000218181"/>
    </source>
</evidence>
<evidence type="ECO:0000256" key="1">
    <source>
        <dbReference type="ARBA" id="ARBA00004141"/>
    </source>
</evidence>
<comment type="caution">
    <text evidence="7">The sequence shown here is derived from an EMBL/GenBank/DDBJ whole genome shotgun (WGS) entry which is preliminary data.</text>
</comment>
<keyword evidence="3 5" id="KW-1133">Transmembrane helix</keyword>
<dbReference type="EMBL" id="JXJU01000009">
    <property type="protein sequence ID" value="PCR99312.1"/>
    <property type="molecule type" value="Genomic_DNA"/>
</dbReference>
<protein>
    <submittedName>
        <fullName evidence="7">Putative membrane protein</fullName>
    </submittedName>
</protein>
<evidence type="ECO:0000256" key="3">
    <source>
        <dbReference type="ARBA" id="ARBA00022989"/>
    </source>
</evidence>
<evidence type="ECO:0000313" key="7">
    <source>
        <dbReference type="EMBL" id="PCR99312.1"/>
    </source>
</evidence>
<comment type="subcellular location">
    <subcellularLocation>
        <location evidence="1">Membrane</location>
        <topology evidence="1">Multi-pass membrane protein</topology>
    </subcellularLocation>
</comment>
<dbReference type="InterPro" id="IPR010432">
    <property type="entry name" value="RDD"/>
</dbReference>
<feature type="transmembrane region" description="Helical" evidence="5">
    <location>
        <begin position="87"/>
        <end position="108"/>
    </location>
</feature>
<feature type="transmembrane region" description="Helical" evidence="5">
    <location>
        <begin position="6"/>
        <end position="28"/>
    </location>
</feature>
<evidence type="ECO:0000256" key="2">
    <source>
        <dbReference type="ARBA" id="ARBA00022692"/>
    </source>
</evidence>
<reference evidence="7 8" key="1">
    <citation type="submission" date="2014-12" db="EMBL/GenBank/DDBJ databases">
        <title>Draft genome sequences of 10 type strains of Lactococcus.</title>
        <authorList>
            <person name="Sun Z."/>
            <person name="Zhong Z."/>
            <person name="Liu W."/>
            <person name="Zhang W."/>
            <person name="Zhang H."/>
        </authorList>
    </citation>
    <scope>NUCLEOTIDE SEQUENCE [LARGE SCALE GENOMIC DNA]</scope>
    <source>
        <strain evidence="7 8">JCM 16395</strain>
    </source>
</reference>